<dbReference type="Gene3D" id="3.30.1450.10">
    <property type="match status" value="1"/>
</dbReference>
<dbReference type="InterPro" id="IPR007450">
    <property type="entry name" value="BamE_dom"/>
</dbReference>
<reference evidence="4 5" key="1">
    <citation type="submission" date="2017-03" db="EMBL/GenBank/DDBJ databases">
        <authorList>
            <person name="Afonso C.L."/>
            <person name="Miller P.J."/>
            <person name="Scott M.A."/>
            <person name="Spackman E."/>
            <person name="Goraichik I."/>
            <person name="Dimitrov K.M."/>
            <person name="Suarez D.L."/>
            <person name="Swayne D.E."/>
        </authorList>
    </citation>
    <scope>NUCLEOTIDE SEQUENCE [LARGE SCALE GENOMIC DNA]</scope>
    <source>
        <strain evidence="4 5">CECT 7971</strain>
    </source>
</reference>
<keyword evidence="2" id="KW-0472">Membrane</keyword>
<evidence type="ECO:0000313" key="4">
    <source>
        <dbReference type="EMBL" id="SLN22723.1"/>
    </source>
</evidence>
<dbReference type="RefSeq" id="WP_244515892.1">
    <property type="nucleotide sequence ID" value="NZ_FNZV01000017.1"/>
</dbReference>
<dbReference type="Pfam" id="PF04355">
    <property type="entry name" value="BamE"/>
    <property type="match status" value="1"/>
</dbReference>
<keyword evidence="1" id="KW-0732">Signal</keyword>
<evidence type="ECO:0000256" key="2">
    <source>
        <dbReference type="ARBA" id="ARBA00023136"/>
    </source>
</evidence>
<feature type="domain" description="Outer membrane protein assembly factor BamE" evidence="3">
    <location>
        <begin position="41"/>
        <end position="116"/>
    </location>
</feature>
<evidence type="ECO:0000313" key="5">
    <source>
        <dbReference type="Proteomes" id="UP000193307"/>
    </source>
</evidence>
<dbReference type="EMBL" id="FWFW01000002">
    <property type="protein sequence ID" value="SLN22723.1"/>
    <property type="molecule type" value="Genomic_DNA"/>
</dbReference>
<protein>
    <submittedName>
        <fullName evidence="4">Outer membrane biogenesis protein BamE</fullName>
    </submittedName>
</protein>
<sequence>MLKYNMTRRVTLWFGVVSKILLMLVAAVSLSACVAQFRNHGYIPKDDVLAQITVGKDTKDTVREVIGTPQAEGLLESSGWYYVRSQFKHIGAFAPKEIDRQVLAISFNDRGVVTNVERFGLEDGRVVALSRRVTTANVQGTTFLDQLFGNFGNLSADQLLQ</sequence>
<dbReference type="PROSITE" id="PS51257">
    <property type="entry name" value="PROKAR_LIPOPROTEIN"/>
    <property type="match status" value="1"/>
</dbReference>
<dbReference type="AlphaFoldDB" id="A0A1Y5RPZ8"/>
<gene>
    <name evidence="4" type="ORF">PAM7971_00706</name>
</gene>
<dbReference type="Proteomes" id="UP000193307">
    <property type="component" value="Unassembled WGS sequence"/>
</dbReference>
<evidence type="ECO:0000256" key="1">
    <source>
        <dbReference type="ARBA" id="ARBA00022729"/>
    </source>
</evidence>
<keyword evidence="5" id="KW-1185">Reference proteome</keyword>
<organism evidence="4 5">
    <name type="scientific">Pacificibacter marinus</name>
    <dbReference type="NCBI Taxonomy" id="658057"/>
    <lineage>
        <taxon>Bacteria</taxon>
        <taxon>Pseudomonadati</taxon>
        <taxon>Pseudomonadota</taxon>
        <taxon>Alphaproteobacteria</taxon>
        <taxon>Rhodobacterales</taxon>
        <taxon>Roseobacteraceae</taxon>
        <taxon>Pacificibacter</taxon>
    </lineage>
</organism>
<accession>A0A1Y5RPZ8</accession>
<dbReference type="GO" id="GO:0019867">
    <property type="term" value="C:outer membrane"/>
    <property type="evidence" value="ECO:0007669"/>
    <property type="project" value="InterPro"/>
</dbReference>
<evidence type="ECO:0000259" key="3">
    <source>
        <dbReference type="Pfam" id="PF04355"/>
    </source>
</evidence>
<dbReference type="InterPro" id="IPR037873">
    <property type="entry name" value="BamE-like"/>
</dbReference>
<name>A0A1Y5RPZ8_9RHOB</name>
<proteinExistence type="predicted"/>
<dbReference type="STRING" id="658057.SAMN04488032_11757"/>